<protein>
    <submittedName>
        <fullName evidence="3">ABC-type transporter Mla subunit MlaD</fullName>
    </submittedName>
</protein>
<evidence type="ECO:0000313" key="4">
    <source>
        <dbReference type="Proteomes" id="UP000244523"/>
    </source>
</evidence>
<name>A0A2T6KIU2_9RHOB</name>
<comment type="caution">
    <text evidence="3">The sequence shown here is derived from an EMBL/GenBank/DDBJ whole genome shotgun (WGS) entry which is preliminary data.</text>
</comment>
<evidence type="ECO:0000259" key="2">
    <source>
        <dbReference type="Pfam" id="PF02470"/>
    </source>
</evidence>
<evidence type="ECO:0000256" key="1">
    <source>
        <dbReference type="SAM" id="Phobius"/>
    </source>
</evidence>
<dbReference type="PANTHER" id="PTHR36698:SF2">
    <property type="entry name" value="MCE_MLAD DOMAIN-CONTAINING PROTEIN"/>
    <property type="match status" value="1"/>
</dbReference>
<proteinExistence type="predicted"/>
<feature type="transmembrane region" description="Helical" evidence="1">
    <location>
        <begin position="7"/>
        <end position="28"/>
    </location>
</feature>
<dbReference type="AlphaFoldDB" id="A0A2T6KIU2"/>
<evidence type="ECO:0000313" key="3">
    <source>
        <dbReference type="EMBL" id="PUB15637.1"/>
    </source>
</evidence>
<dbReference type="Proteomes" id="UP000244523">
    <property type="component" value="Unassembled WGS sequence"/>
</dbReference>
<dbReference type="InterPro" id="IPR003399">
    <property type="entry name" value="Mce/MlaD"/>
</dbReference>
<keyword evidence="1" id="KW-0472">Membrane</keyword>
<dbReference type="EMBL" id="QBUD01000004">
    <property type="protein sequence ID" value="PUB15637.1"/>
    <property type="molecule type" value="Genomic_DNA"/>
</dbReference>
<feature type="domain" description="Mce/MlaD" evidence="2">
    <location>
        <begin position="40"/>
        <end position="115"/>
    </location>
</feature>
<organism evidence="3 4">
    <name type="scientific">Yoonia sediminilitoris</name>
    <dbReference type="NCBI Taxonomy" id="1286148"/>
    <lineage>
        <taxon>Bacteria</taxon>
        <taxon>Pseudomonadati</taxon>
        <taxon>Pseudomonadota</taxon>
        <taxon>Alphaproteobacteria</taxon>
        <taxon>Rhodobacterales</taxon>
        <taxon>Paracoccaceae</taxon>
        <taxon>Yoonia</taxon>
    </lineage>
</organism>
<dbReference type="PANTHER" id="PTHR36698">
    <property type="entry name" value="BLL5892 PROTEIN"/>
    <property type="match status" value="1"/>
</dbReference>
<dbReference type="RefSeq" id="WP_108386302.1">
    <property type="nucleotide sequence ID" value="NZ_QBUD01000004.1"/>
</dbReference>
<keyword evidence="1" id="KW-1133">Transmembrane helix</keyword>
<sequence>METRANFIIIGLFAIFGVLGGLGFFVWLSSVQIDRQWAQYGILFDNVSGLDQSADVLFNGVGVGRVVGIRIWEKDPSKVYVAIEIDSNTPIAVDTVAQLESQGVTGVAYIALSGGSPNAERLTPELEGPPIIPSRQSSFQSLVSSAPDLLGDATALLKQLEKLTGPENQEYVRRILQNIDAATAGLDTALQDFSDISTSLRRAADEITQFTDGLDILRDSAQTTLGNADTSLATITDTFETANQTLDALQPTITRANEVLAEVQSLMENDLPPLADGLQTTLQNADTALGSANDAFARADGIMASDLGPVLSDTQQAMAAFRETMTTLNADIPGILTDLRAATAEGRGAIGAAGPGIRDFSRLASEARTLVRTLNDLARNINQNPTGFLLDNRVPEYRR</sequence>
<keyword evidence="4" id="KW-1185">Reference proteome</keyword>
<dbReference type="OrthoDB" id="9808689at2"/>
<gene>
    <name evidence="3" type="ORF">C8N45_104257</name>
</gene>
<dbReference type="Pfam" id="PF02470">
    <property type="entry name" value="MlaD"/>
    <property type="match status" value="1"/>
</dbReference>
<accession>A0A2T6KIU2</accession>
<keyword evidence="1" id="KW-0812">Transmembrane</keyword>
<reference evidence="3 4" key="1">
    <citation type="submission" date="2018-04" db="EMBL/GenBank/DDBJ databases">
        <title>Genomic Encyclopedia of Archaeal and Bacterial Type Strains, Phase II (KMG-II): from individual species to whole genera.</title>
        <authorList>
            <person name="Goeker M."/>
        </authorList>
    </citation>
    <scope>NUCLEOTIDE SEQUENCE [LARGE SCALE GENOMIC DNA]</scope>
    <source>
        <strain evidence="3 4">DSM 29955</strain>
    </source>
</reference>